<gene>
    <name evidence="10" type="ORF">V0R62_04780</name>
</gene>
<dbReference type="Pfam" id="PF13231">
    <property type="entry name" value="PMT_2"/>
    <property type="match status" value="1"/>
</dbReference>
<keyword evidence="4 10" id="KW-0808">Transferase</keyword>
<dbReference type="PANTHER" id="PTHR33908">
    <property type="entry name" value="MANNOSYLTRANSFERASE YKCB-RELATED"/>
    <property type="match status" value="1"/>
</dbReference>
<evidence type="ECO:0000313" key="10">
    <source>
        <dbReference type="EMBL" id="MEE1886965.1"/>
    </source>
</evidence>
<sequence length="134" mass="14705">MKKVLDTPGGWLLVCLGIALLASAARLYHVPGPVLWLDEAYSVTIAGMSPSQILFHTIRDVHPPFYYLLLHYWIELFGNGLLAVRGLSVLCSSLSVTVAMLIAVQLANRRAALLVGVLFALLPISVRYGQETRM</sequence>
<keyword evidence="2" id="KW-1003">Cell membrane</keyword>
<evidence type="ECO:0000256" key="7">
    <source>
        <dbReference type="ARBA" id="ARBA00023136"/>
    </source>
</evidence>
<dbReference type="EC" id="2.4.-.-" evidence="10"/>
<evidence type="ECO:0000256" key="3">
    <source>
        <dbReference type="ARBA" id="ARBA00022676"/>
    </source>
</evidence>
<comment type="subcellular location">
    <subcellularLocation>
        <location evidence="1">Cell membrane</location>
        <topology evidence="1">Multi-pass membrane protein</topology>
    </subcellularLocation>
</comment>
<reference evidence="10" key="1">
    <citation type="submission" date="2024-01" db="EMBL/GenBank/DDBJ databases">
        <title>Unpublished Manusciprt.</title>
        <authorList>
            <person name="Duman M."/>
            <person name="Valdes E.G."/>
            <person name="Ajmi N."/>
            <person name="Altun S."/>
            <person name="Saticioglu I.B."/>
        </authorList>
    </citation>
    <scope>NUCLEOTIDE SEQUENCE</scope>
    <source>
        <strain evidence="10">137P</strain>
    </source>
</reference>
<comment type="caution">
    <text evidence="10">The sequence shown here is derived from an EMBL/GenBank/DDBJ whole genome shotgun (WGS) entry which is preliminary data.</text>
</comment>
<dbReference type="GO" id="GO:0016757">
    <property type="term" value="F:glycosyltransferase activity"/>
    <property type="evidence" value="ECO:0007669"/>
    <property type="project" value="UniProtKB-KW"/>
</dbReference>
<dbReference type="Proteomes" id="UP001354227">
    <property type="component" value="Unassembled WGS sequence"/>
</dbReference>
<name>A0ABU7H6Q2_9PSED</name>
<dbReference type="EMBL" id="JAZDCT010000004">
    <property type="protein sequence ID" value="MEE1886965.1"/>
    <property type="molecule type" value="Genomic_DNA"/>
</dbReference>
<keyword evidence="6 8" id="KW-1133">Transmembrane helix</keyword>
<keyword evidence="11" id="KW-1185">Reference proteome</keyword>
<feature type="domain" description="Glycosyltransferase RgtA/B/C/D-like" evidence="9">
    <location>
        <begin position="62"/>
        <end position="129"/>
    </location>
</feature>
<accession>A0ABU7H6Q2</accession>
<evidence type="ECO:0000256" key="1">
    <source>
        <dbReference type="ARBA" id="ARBA00004651"/>
    </source>
</evidence>
<dbReference type="InterPro" id="IPR050297">
    <property type="entry name" value="LipidA_mod_glycosyltrf_83"/>
</dbReference>
<dbReference type="PANTHER" id="PTHR33908:SF3">
    <property type="entry name" value="UNDECAPRENYL PHOSPHATE-ALPHA-4-AMINO-4-DEOXY-L-ARABINOSE ARABINOSYL TRANSFERASE"/>
    <property type="match status" value="1"/>
</dbReference>
<protein>
    <submittedName>
        <fullName evidence="10">Glycosyltransferase family 39 protein</fullName>
        <ecNumber evidence="10">2.4.-.-</ecNumber>
    </submittedName>
</protein>
<evidence type="ECO:0000259" key="9">
    <source>
        <dbReference type="Pfam" id="PF13231"/>
    </source>
</evidence>
<evidence type="ECO:0000256" key="4">
    <source>
        <dbReference type="ARBA" id="ARBA00022679"/>
    </source>
</evidence>
<dbReference type="InterPro" id="IPR038731">
    <property type="entry name" value="RgtA/B/C-like"/>
</dbReference>
<feature type="transmembrane region" description="Helical" evidence="8">
    <location>
        <begin position="111"/>
        <end position="129"/>
    </location>
</feature>
<evidence type="ECO:0000313" key="11">
    <source>
        <dbReference type="Proteomes" id="UP001354227"/>
    </source>
</evidence>
<evidence type="ECO:0000256" key="6">
    <source>
        <dbReference type="ARBA" id="ARBA00022989"/>
    </source>
</evidence>
<keyword evidence="3 10" id="KW-0328">Glycosyltransferase</keyword>
<keyword evidence="7 8" id="KW-0472">Membrane</keyword>
<evidence type="ECO:0000256" key="8">
    <source>
        <dbReference type="SAM" id="Phobius"/>
    </source>
</evidence>
<proteinExistence type="predicted"/>
<evidence type="ECO:0000256" key="5">
    <source>
        <dbReference type="ARBA" id="ARBA00022692"/>
    </source>
</evidence>
<dbReference type="RefSeq" id="WP_330102948.1">
    <property type="nucleotide sequence ID" value="NZ_JAZDCT010000004.1"/>
</dbReference>
<evidence type="ECO:0000256" key="2">
    <source>
        <dbReference type="ARBA" id="ARBA00022475"/>
    </source>
</evidence>
<organism evidence="10 11">
    <name type="scientific">Pseudomonas carassii</name>
    <dbReference type="NCBI Taxonomy" id="3115855"/>
    <lineage>
        <taxon>Bacteria</taxon>
        <taxon>Pseudomonadati</taxon>
        <taxon>Pseudomonadota</taxon>
        <taxon>Gammaproteobacteria</taxon>
        <taxon>Pseudomonadales</taxon>
        <taxon>Pseudomonadaceae</taxon>
        <taxon>Pseudomonas</taxon>
    </lineage>
</organism>
<feature type="transmembrane region" description="Helical" evidence="8">
    <location>
        <begin position="82"/>
        <end position="104"/>
    </location>
</feature>
<keyword evidence="5 8" id="KW-0812">Transmembrane</keyword>